<dbReference type="Proteomes" id="UP001153069">
    <property type="component" value="Unassembled WGS sequence"/>
</dbReference>
<gene>
    <name evidence="3" type="ORF">SEMRO_362_G126810.1</name>
</gene>
<dbReference type="PANTHER" id="PTHR24216:SF65">
    <property type="entry name" value="PAXILLIN-LIKE PROTEIN 1"/>
    <property type="match status" value="1"/>
</dbReference>
<dbReference type="PRINTS" id="PR01217">
    <property type="entry name" value="PRICHEXTENSN"/>
</dbReference>
<evidence type="ECO:0000256" key="2">
    <source>
        <dbReference type="SAM" id="SignalP"/>
    </source>
</evidence>
<evidence type="ECO:0000313" key="4">
    <source>
        <dbReference type="Proteomes" id="UP001153069"/>
    </source>
</evidence>
<comment type="caution">
    <text evidence="3">The sequence shown here is derived from an EMBL/GenBank/DDBJ whole genome shotgun (WGS) entry which is preliminary data.</text>
</comment>
<protein>
    <submittedName>
        <fullName evidence="3">Rhs element vgr protein</fullName>
    </submittedName>
</protein>
<evidence type="ECO:0000256" key="1">
    <source>
        <dbReference type="SAM" id="MobiDB-lite"/>
    </source>
</evidence>
<organism evidence="3 4">
    <name type="scientific">Seminavis robusta</name>
    <dbReference type="NCBI Taxonomy" id="568900"/>
    <lineage>
        <taxon>Eukaryota</taxon>
        <taxon>Sar</taxon>
        <taxon>Stramenopiles</taxon>
        <taxon>Ochrophyta</taxon>
        <taxon>Bacillariophyta</taxon>
        <taxon>Bacillariophyceae</taxon>
        <taxon>Bacillariophycidae</taxon>
        <taxon>Naviculales</taxon>
        <taxon>Naviculaceae</taxon>
        <taxon>Seminavis</taxon>
    </lineage>
</organism>
<dbReference type="EMBL" id="CAICTM010000361">
    <property type="protein sequence ID" value="CAB9508831.1"/>
    <property type="molecule type" value="Genomic_DNA"/>
</dbReference>
<keyword evidence="4" id="KW-1185">Reference proteome</keyword>
<feature type="region of interest" description="Disordered" evidence="1">
    <location>
        <begin position="860"/>
        <end position="975"/>
    </location>
</feature>
<accession>A0A9N8DXV0</accession>
<feature type="compositionally biased region" description="Pro residues" evidence="1">
    <location>
        <begin position="940"/>
        <end position="972"/>
    </location>
</feature>
<dbReference type="AlphaFoldDB" id="A0A9N8DXV0"/>
<feature type="signal peptide" evidence="2">
    <location>
        <begin position="1"/>
        <end position="44"/>
    </location>
</feature>
<feature type="compositionally biased region" description="Low complexity" evidence="1">
    <location>
        <begin position="917"/>
        <end position="939"/>
    </location>
</feature>
<reference evidence="3" key="1">
    <citation type="submission" date="2020-06" db="EMBL/GenBank/DDBJ databases">
        <authorList>
            <consortium name="Plant Systems Biology data submission"/>
        </authorList>
    </citation>
    <scope>NUCLEOTIDE SEQUENCE</scope>
    <source>
        <strain evidence="3">D6</strain>
    </source>
</reference>
<feature type="compositionally biased region" description="Pro residues" evidence="1">
    <location>
        <begin position="864"/>
        <end position="916"/>
    </location>
</feature>
<keyword evidence="2" id="KW-0732">Signal</keyword>
<proteinExistence type="predicted"/>
<dbReference type="PANTHER" id="PTHR24216">
    <property type="entry name" value="PAXILLIN-RELATED"/>
    <property type="match status" value="1"/>
</dbReference>
<feature type="chain" id="PRO_5040340386" evidence="2">
    <location>
        <begin position="45"/>
        <end position="1099"/>
    </location>
</feature>
<evidence type="ECO:0000313" key="3">
    <source>
        <dbReference type="EMBL" id="CAB9508831.1"/>
    </source>
</evidence>
<sequence>MKNSFWNTSITGTGSITGIGSTMKTVLVVATVLLLSALTAPVQAEDPGRVGSLPGLGGIGGIGGIGGGIGGGNSRPTVPSPAPTRRPVHVASNYSNPSPVDLVYNASIGPCTNQSELFQASVFLTHELNGTVNRSRVNTPPLIAESASHLDIDNSEILLMSELIVTTYNNLSEQLCDPYYCRLYAAMADNSSKRFFFTPDNEATANHPSVFVRVRYDLLGFCENLDALRLQGAFVFHKAITRTVGCFFSDFTAAFQQTENVSGTIAPTQLEEINDMVSVTRGNITFNLTNGTLTFGNRPIVSKNGGRGLRRNDGVAKGRQFHRQRILTMGFEQEARGLRTLDLGATADINGLNTRCPCKTPFPERRAPTEIEFLDALTEAYLENQTARFDPYQRNHTRFAQLGLVDATPNRTLLGPPIDIVENSTLYTCDPNRTEFDTLIIVDIEGRPEMMTADERFLMERAFLLTFNEMNFWACDEPYHRMIENVTITHVFPNLLDGRTNILVFDIVASCRNCSGLDLLLFTENPNNLTDVLEMPFPPFLTDKDDLETLTMQFDSSDIDCHCPANTEDLVRSPYVTEFGTAFNETIWKLRETMMLENVTFVAEILEVETFACDADPNRAVQPYTLDFGDTVDESNMTDIDRSALSMAFMDTYNALNFELCDTQSFRRVQNATIFSINTFDDNAVIFRRLQEAPGVTIEVTFDFESYSCPGTLFDNYTQPVTVRVTDAIDICLDSGIPPSGQFTPVVVERNVTGKPFMNFTVETDRQPTRSVEFNNRTSIFRLLPSLELDPTKCFCASGVSGNGTTRAPTIGEFLFALNTTIVSLQTAGLLEGLVLKGIETPKPQTCTGENITRTTTFFIPESTPAPTPAPTPELTPQPTTAPQPTNPPTPRPPTPPPSPRPSRRPTPPRPTPNPTRRPTNNPTRRPTNNPTPHTKPHSAPTPQPTPSPTPAPTAQPTQNPTPGPTPVPSPAPSYVCDTVMDVTIQAVDPNGVPVEQLGKPEGTCSVEVTYTYTIINTGVVTLTVTFFDRDRNGEVVDLLPNLDPVVIPPGETSSQTEVVTVNFCIDMKSLLWLYSEASQSTGLIAEVEDTHTFSTTPT</sequence>
<name>A0A9N8DXV0_9STRA</name>